<evidence type="ECO:0000256" key="1">
    <source>
        <dbReference type="SAM" id="MobiDB-lite"/>
    </source>
</evidence>
<accession>A0AAV8V1U9</accession>
<gene>
    <name evidence="2" type="ORF">NDN08_007500</name>
</gene>
<dbReference type="Proteomes" id="UP001157974">
    <property type="component" value="Unassembled WGS sequence"/>
</dbReference>
<comment type="caution">
    <text evidence="2">The sequence shown here is derived from an EMBL/GenBank/DDBJ whole genome shotgun (WGS) entry which is preliminary data.</text>
</comment>
<reference evidence="2 3" key="1">
    <citation type="journal article" date="2023" name="Nat. Commun.">
        <title>Origin of minicircular mitochondrial genomes in red algae.</title>
        <authorList>
            <person name="Lee Y."/>
            <person name="Cho C.H."/>
            <person name="Lee Y.M."/>
            <person name="Park S.I."/>
            <person name="Yang J.H."/>
            <person name="West J.A."/>
            <person name="Bhattacharya D."/>
            <person name="Yoon H.S."/>
        </authorList>
    </citation>
    <scope>NUCLEOTIDE SEQUENCE [LARGE SCALE GENOMIC DNA]</scope>
    <source>
        <strain evidence="2 3">CCMP1338</strain>
        <tissue evidence="2">Whole cell</tissue>
    </source>
</reference>
<evidence type="ECO:0000313" key="3">
    <source>
        <dbReference type="Proteomes" id="UP001157974"/>
    </source>
</evidence>
<evidence type="ECO:0000313" key="2">
    <source>
        <dbReference type="EMBL" id="KAJ8907388.1"/>
    </source>
</evidence>
<organism evidence="2 3">
    <name type="scientific">Rhodosorus marinus</name>
    <dbReference type="NCBI Taxonomy" id="101924"/>
    <lineage>
        <taxon>Eukaryota</taxon>
        <taxon>Rhodophyta</taxon>
        <taxon>Stylonematophyceae</taxon>
        <taxon>Stylonematales</taxon>
        <taxon>Stylonemataceae</taxon>
        <taxon>Rhodosorus</taxon>
    </lineage>
</organism>
<proteinExistence type="predicted"/>
<name>A0AAV8V1U9_9RHOD</name>
<feature type="region of interest" description="Disordered" evidence="1">
    <location>
        <begin position="30"/>
        <end position="83"/>
    </location>
</feature>
<sequence>MSGVRTNSGRIDVLKELSLVRSMSEALQLREHRRNKSMPSRVLENVDSENIASPSPPKNERKSLRQATKESEERAVDKENALSTFDHTRDPFFNIIKKTPLGEIVLDDEEDVVEVEYEPITDNDLQNGQEYRICNDEQDEVVFRVLDMEERKAGVALYSVEIKNLSRHP</sequence>
<protein>
    <recommendedName>
        <fullName evidence="4">SGF29 C-terminal domain-containing protein</fullName>
    </recommendedName>
</protein>
<dbReference type="EMBL" id="JAMWBK010000002">
    <property type="protein sequence ID" value="KAJ8907388.1"/>
    <property type="molecule type" value="Genomic_DNA"/>
</dbReference>
<evidence type="ECO:0008006" key="4">
    <source>
        <dbReference type="Google" id="ProtNLM"/>
    </source>
</evidence>
<feature type="compositionally biased region" description="Basic and acidic residues" evidence="1">
    <location>
        <begin position="58"/>
        <end position="83"/>
    </location>
</feature>
<dbReference type="AlphaFoldDB" id="A0AAV8V1U9"/>
<keyword evidence="3" id="KW-1185">Reference proteome</keyword>